<keyword evidence="4" id="KW-0472">Membrane</keyword>
<reference evidence="6" key="1">
    <citation type="submission" date="2022-07" db="EMBL/GenBank/DDBJ databases">
        <title>Parvularcula maris sp. nov., an algicidal bacterium isolated from seawater.</title>
        <authorList>
            <person name="Li F."/>
        </authorList>
    </citation>
    <scope>NUCLEOTIDE SEQUENCE</scope>
    <source>
        <strain evidence="6">BGMRC 0090</strain>
    </source>
</reference>
<dbReference type="PANTHER" id="PTHR24421:SF62">
    <property type="entry name" value="SENSORY TRANSDUCTION HISTIDINE KINASE"/>
    <property type="match status" value="1"/>
</dbReference>
<dbReference type="InterPro" id="IPR015943">
    <property type="entry name" value="WD40/YVTN_repeat-like_dom_sf"/>
</dbReference>
<proteinExistence type="predicted"/>
<dbReference type="InterPro" id="IPR003594">
    <property type="entry name" value="HATPase_dom"/>
</dbReference>
<dbReference type="Pfam" id="PF07730">
    <property type="entry name" value="HisKA_3"/>
    <property type="match status" value="1"/>
</dbReference>
<dbReference type="Gene3D" id="3.30.565.10">
    <property type="entry name" value="Histidine kinase-like ATPase, C-terminal domain"/>
    <property type="match status" value="1"/>
</dbReference>
<feature type="domain" description="Histidine kinase/HSP90-like ATPase" evidence="5">
    <location>
        <begin position="906"/>
        <end position="999"/>
    </location>
</feature>
<dbReference type="CDD" id="cd16917">
    <property type="entry name" value="HATPase_UhpB-NarQ-NarX-like"/>
    <property type="match status" value="1"/>
</dbReference>
<evidence type="ECO:0000313" key="7">
    <source>
        <dbReference type="Proteomes" id="UP001142610"/>
    </source>
</evidence>
<dbReference type="AlphaFoldDB" id="A0A9X2LBV3"/>
<dbReference type="InterPro" id="IPR050482">
    <property type="entry name" value="Sensor_HK_TwoCompSys"/>
</dbReference>
<evidence type="ECO:0000256" key="3">
    <source>
        <dbReference type="ARBA" id="ARBA00023012"/>
    </source>
</evidence>
<dbReference type="SMART" id="SM00387">
    <property type="entry name" value="HATPase_c"/>
    <property type="match status" value="1"/>
</dbReference>
<dbReference type="SUPFAM" id="SSF63829">
    <property type="entry name" value="Calcium-dependent phosphotriesterase"/>
    <property type="match status" value="2"/>
</dbReference>
<sequence length="1019" mass="110119">MAALLLSVGSALSPAAGESTFANFALYTEQDGLSTRRIRSVVTDHEGFVWVGTMAGLNRLDGERVEMLRHDPTDPNSLPADYINALAVGEDGTLWVGTAAGLALLRPGALEFEVLKPITSGLPDAVVGAILPTERGAWVGFWHAGLFFVPSDGSAVTRIVSPGTILSDQSDLTAIAETDDGYLWLGGNESGLIRAKITPGSDVFEAELIGGPSEDVISLLVDSEGTLWVGHWLGPICRIPPGTKEPSCLDKPSKPITVRRFGELQRGGVLAAHDDGLYLIGGVGEASETPSVVPLAAPGLPDGVWDIGVESSGRTWMALSTKGLLRAEPPHPGIRRRVAPSDLEDRTVYGVFSEPGALWVSTEGGLWEFGGERPPRKHSPKPIGGGAALPGEVISSVMRDSAGLWVGVFEHGPHVVGDGAAQAVPVAPGEEGAFPDRTVFETKKAQDGSTWFATGKGLARRRAGQMVFDRFASGTRPSAADERWEDVVFGLAFTPEGQVITATEYGVSVLDPDTGESRRFLYDPGSATGNYVTSVASDSRGAIWATSWQGLYRIEPETGGVRHYGREEGLPSATLFGVLVDREDRIWFSSTDAVSVLDQATGSITTFAAEAGIPPGSFDMYAHHLSESGEVFFGGPGGVFEFDPQEVRPPVAIPALLTGVRVMDTPVEVSELTSLRHDENFVSFDFARPSFQDPRRNRYRYRLSGVDPDWREAPYGRATASYSDLRPGRYIFRLSTNRPEGGWTEPRSISLYIIPPWYRTPAAYLFGIAALVTGLVGLLWLRYRVLLDRQRAASEARFSERLSLARDMHDTLLQDFAANIFHTEAALKTLRSAPAKAGELLETTIVQSQRALADARRTILMQREPEEAWLPSRWQEAFAGAAAEFDARDIHFCQRVGKDLHCFPAPVCEEIVRIGTEALRNARAHSGASIVVVSLERSRGGLLLSVKDNGRGFEVGKTYKGRLGLVGMRERTTLIGGQLSILTQSGKGTKILLDVPRRRGGFASHLSRTQPASQSRSNR</sequence>
<name>A0A9X2LBV3_9PROT</name>
<dbReference type="GO" id="GO:0046983">
    <property type="term" value="F:protein dimerization activity"/>
    <property type="evidence" value="ECO:0007669"/>
    <property type="project" value="InterPro"/>
</dbReference>
<organism evidence="6 7">
    <name type="scientific">Parvularcula maris</name>
    <dbReference type="NCBI Taxonomy" id="2965077"/>
    <lineage>
        <taxon>Bacteria</taxon>
        <taxon>Pseudomonadati</taxon>
        <taxon>Pseudomonadota</taxon>
        <taxon>Alphaproteobacteria</taxon>
        <taxon>Parvularculales</taxon>
        <taxon>Parvularculaceae</taxon>
        <taxon>Parvularcula</taxon>
    </lineage>
</organism>
<dbReference type="Pfam" id="PF07494">
    <property type="entry name" value="Reg_prop"/>
    <property type="match status" value="2"/>
</dbReference>
<keyword evidence="1" id="KW-0808">Transferase</keyword>
<evidence type="ECO:0000259" key="5">
    <source>
        <dbReference type="SMART" id="SM00387"/>
    </source>
</evidence>
<dbReference type="InterPro" id="IPR013783">
    <property type="entry name" value="Ig-like_fold"/>
</dbReference>
<dbReference type="GO" id="GO:0000155">
    <property type="term" value="F:phosphorelay sensor kinase activity"/>
    <property type="evidence" value="ECO:0007669"/>
    <property type="project" value="InterPro"/>
</dbReference>
<dbReference type="Gene3D" id="2.60.40.10">
    <property type="entry name" value="Immunoglobulins"/>
    <property type="match status" value="1"/>
</dbReference>
<dbReference type="PANTHER" id="PTHR24421">
    <property type="entry name" value="NITRATE/NITRITE SENSOR PROTEIN NARX-RELATED"/>
    <property type="match status" value="1"/>
</dbReference>
<keyword evidence="2 6" id="KW-0418">Kinase</keyword>
<keyword evidence="4" id="KW-1133">Transmembrane helix</keyword>
<dbReference type="Gene3D" id="1.20.5.1930">
    <property type="match status" value="1"/>
</dbReference>
<protein>
    <submittedName>
        <fullName evidence="6">Histidine kinase</fullName>
    </submittedName>
</protein>
<evidence type="ECO:0000256" key="2">
    <source>
        <dbReference type="ARBA" id="ARBA00022777"/>
    </source>
</evidence>
<dbReference type="Proteomes" id="UP001142610">
    <property type="component" value="Unassembled WGS sequence"/>
</dbReference>
<dbReference type="GO" id="GO:0016020">
    <property type="term" value="C:membrane"/>
    <property type="evidence" value="ECO:0007669"/>
    <property type="project" value="InterPro"/>
</dbReference>
<evidence type="ECO:0000256" key="4">
    <source>
        <dbReference type="SAM" id="Phobius"/>
    </source>
</evidence>
<dbReference type="Gene3D" id="2.130.10.10">
    <property type="entry name" value="YVTN repeat-like/Quinoprotein amine dehydrogenase"/>
    <property type="match status" value="3"/>
</dbReference>
<dbReference type="InterPro" id="IPR036890">
    <property type="entry name" value="HATPase_C_sf"/>
</dbReference>
<keyword evidence="7" id="KW-1185">Reference proteome</keyword>
<evidence type="ECO:0000313" key="6">
    <source>
        <dbReference type="EMBL" id="MCQ8186628.1"/>
    </source>
</evidence>
<dbReference type="InterPro" id="IPR011110">
    <property type="entry name" value="Reg_prop"/>
</dbReference>
<accession>A0A9X2LBV3</accession>
<dbReference type="Pfam" id="PF02518">
    <property type="entry name" value="HATPase_c"/>
    <property type="match status" value="1"/>
</dbReference>
<dbReference type="SUPFAM" id="SSF55874">
    <property type="entry name" value="ATPase domain of HSP90 chaperone/DNA topoisomerase II/histidine kinase"/>
    <property type="match status" value="1"/>
</dbReference>
<feature type="transmembrane region" description="Helical" evidence="4">
    <location>
        <begin position="762"/>
        <end position="781"/>
    </location>
</feature>
<comment type="caution">
    <text evidence="6">The sequence shown here is derived from an EMBL/GenBank/DDBJ whole genome shotgun (WGS) entry which is preliminary data.</text>
</comment>
<keyword evidence="4" id="KW-0812">Transmembrane</keyword>
<dbReference type="RefSeq" id="WP_256620566.1">
    <property type="nucleotide sequence ID" value="NZ_JANIBC010000024.1"/>
</dbReference>
<dbReference type="Pfam" id="PF07495">
    <property type="entry name" value="Y_Y_Y"/>
    <property type="match status" value="1"/>
</dbReference>
<dbReference type="InterPro" id="IPR011123">
    <property type="entry name" value="Y_Y_Y"/>
</dbReference>
<dbReference type="InterPro" id="IPR011712">
    <property type="entry name" value="Sig_transdc_His_kin_sub3_dim/P"/>
</dbReference>
<evidence type="ECO:0000256" key="1">
    <source>
        <dbReference type="ARBA" id="ARBA00022679"/>
    </source>
</evidence>
<dbReference type="EMBL" id="JANIBC010000024">
    <property type="protein sequence ID" value="MCQ8186628.1"/>
    <property type="molecule type" value="Genomic_DNA"/>
</dbReference>
<keyword evidence="3" id="KW-0902">Two-component regulatory system</keyword>
<gene>
    <name evidence="6" type="ORF">NOG11_14695</name>
</gene>